<organism evidence="1 2">
    <name type="scientific">Helianthus annuus</name>
    <name type="common">Common sunflower</name>
    <dbReference type="NCBI Taxonomy" id="4232"/>
    <lineage>
        <taxon>Eukaryota</taxon>
        <taxon>Viridiplantae</taxon>
        <taxon>Streptophyta</taxon>
        <taxon>Embryophyta</taxon>
        <taxon>Tracheophyta</taxon>
        <taxon>Spermatophyta</taxon>
        <taxon>Magnoliopsida</taxon>
        <taxon>eudicotyledons</taxon>
        <taxon>Gunneridae</taxon>
        <taxon>Pentapetalae</taxon>
        <taxon>asterids</taxon>
        <taxon>campanulids</taxon>
        <taxon>Asterales</taxon>
        <taxon>Asteraceae</taxon>
        <taxon>Asteroideae</taxon>
        <taxon>Heliantheae alliance</taxon>
        <taxon>Heliantheae</taxon>
        <taxon>Helianthus</taxon>
    </lineage>
</organism>
<evidence type="ECO:0000313" key="2">
    <source>
        <dbReference type="Proteomes" id="UP000215914"/>
    </source>
</evidence>
<keyword evidence="2" id="KW-1185">Reference proteome</keyword>
<sequence length="116" mass="13280">MPFTLAFNRLSFYSSPVSSQVYSRPSSPTRVNLHGLAPVTSSSVKFSLASRSGTPNRSATVSSREKVVIYTLFQMIELYCWNSFFSPEQFFSFCLVTRFFSSLNDYIRYDIMAYIC</sequence>
<protein>
    <submittedName>
        <fullName evidence="1">Uncharacterized protein</fullName>
    </submittedName>
</protein>
<dbReference type="Gramene" id="mRNA:HanXRQr2_Chr04g0185781">
    <property type="protein sequence ID" value="CDS:HanXRQr2_Chr04g0185781.1"/>
    <property type="gene ID" value="HanXRQr2_Chr04g0185781"/>
</dbReference>
<proteinExistence type="predicted"/>
<dbReference type="EMBL" id="MNCJ02000319">
    <property type="protein sequence ID" value="KAF5811816.1"/>
    <property type="molecule type" value="Genomic_DNA"/>
</dbReference>
<reference evidence="1" key="2">
    <citation type="submission" date="2020-06" db="EMBL/GenBank/DDBJ databases">
        <title>Helianthus annuus Genome sequencing and assembly Release 2.</title>
        <authorList>
            <person name="Gouzy J."/>
            <person name="Langlade N."/>
            <person name="Munos S."/>
        </authorList>
    </citation>
    <scope>NUCLEOTIDE SEQUENCE</scope>
    <source>
        <tissue evidence="1">Leaves</tissue>
    </source>
</reference>
<dbReference type="AlphaFoldDB" id="A0A9K3JBG9"/>
<name>A0A9K3JBG9_HELAN</name>
<comment type="caution">
    <text evidence="1">The sequence shown here is derived from an EMBL/GenBank/DDBJ whole genome shotgun (WGS) entry which is preliminary data.</text>
</comment>
<reference evidence="1" key="1">
    <citation type="journal article" date="2017" name="Nature">
        <title>The sunflower genome provides insights into oil metabolism, flowering and Asterid evolution.</title>
        <authorList>
            <person name="Badouin H."/>
            <person name="Gouzy J."/>
            <person name="Grassa C.J."/>
            <person name="Murat F."/>
            <person name="Staton S.E."/>
            <person name="Cottret L."/>
            <person name="Lelandais-Briere C."/>
            <person name="Owens G.L."/>
            <person name="Carrere S."/>
            <person name="Mayjonade B."/>
            <person name="Legrand L."/>
            <person name="Gill N."/>
            <person name="Kane N.C."/>
            <person name="Bowers J.E."/>
            <person name="Hubner S."/>
            <person name="Bellec A."/>
            <person name="Berard A."/>
            <person name="Berges H."/>
            <person name="Blanchet N."/>
            <person name="Boniface M.C."/>
            <person name="Brunel D."/>
            <person name="Catrice O."/>
            <person name="Chaidir N."/>
            <person name="Claudel C."/>
            <person name="Donnadieu C."/>
            <person name="Faraut T."/>
            <person name="Fievet G."/>
            <person name="Helmstetter N."/>
            <person name="King M."/>
            <person name="Knapp S.J."/>
            <person name="Lai Z."/>
            <person name="Le Paslier M.C."/>
            <person name="Lippi Y."/>
            <person name="Lorenzon L."/>
            <person name="Mandel J.R."/>
            <person name="Marage G."/>
            <person name="Marchand G."/>
            <person name="Marquand E."/>
            <person name="Bret-Mestries E."/>
            <person name="Morien E."/>
            <person name="Nambeesan S."/>
            <person name="Nguyen T."/>
            <person name="Pegot-Espagnet P."/>
            <person name="Pouilly N."/>
            <person name="Raftis F."/>
            <person name="Sallet E."/>
            <person name="Schiex T."/>
            <person name="Thomas J."/>
            <person name="Vandecasteele C."/>
            <person name="Vares D."/>
            <person name="Vear F."/>
            <person name="Vautrin S."/>
            <person name="Crespi M."/>
            <person name="Mangin B."/>
            <person name="Burke J.M."/>
            <person name="Salse J."/>
            <person name="Munos S."/>
            <person name="Vincourt P."/>
            <person name="Rieseberg L.H."/>
            <person name="Langlade N.B."/>
        </authorList>
    </citation>
    <scope>NUCLEOTIDE SEQUENCE</scope>
    <source>
        <tissue evidence="1">Leaves</tissue>
    </source>
</reference>
<evidence type="ECO:0000313" key="1">
    <source>
        <dbReference type="EMBL" id="KAF5811816.1"/>
    </source>
</evidence>
<accession>A0A9K3JBG9</accession>
<gene>
    <name evidence="1" type="ORF">HanXRQr2_Chr04g0185781</name>
</gene>
<dbReference type="Proteomes" id="UP000215914">
    <property type="component" value="Unassembled WGS sequence"/>
</dbReference>